<keyword evidence="2" id="KW-0442">Lipid degradation</keyword>
<dbReference type="Proteomes" id="UP000546324">
    <property type="component" value="Unassembled WGS sequence"/>
</dbReference>
<evidence type="ECO:0000256" key="2">
    <source>
        <dbReference type="ARBA" id="ARBA00022963"/>
    </source>
</evidence>
<reference evidence="4 5" key="1">
    <citation type="submission" date="2020-08" db="EMBL/GenBank/DDBJ databases">
        <title>Sequencing the genomes of 1000 actinobacteria strains.</title>
        <authorList>
            <person name="Klenk H.-P."/>
        </authorList>
    </citation>
    <scope>NUCLEOTIDE SEQUENCE [LARGE SCALE GENOMIC DNA]</scope>
    <source>
        <strain evidence="4 5">DSM 43675</strain>
    </source>
</reference>
<protein>
    <submittedName>
        <fullName evidence="4">Putative dienelactone hydrolase</fullName>
    </submittedName>
</protein>
<comment type="caution">
    <text evidence="4">The sequence shown here is derived from an EMBL/GenBank/DDBJ whole genome shotgun (WGS) entry which is preliminary data.</text>
</comment>
<organism evidence="4 5">
    <name type="scientific">Actinomadura coerulea</name>
    <dbReference type="NCBI Taxonomy" id="46159"/>
    <lineage>
        <taxon>Bacteria</taxon>
        <taxon>Bacillati</taxon>
        <taxon>Actinomycetota</taxon>
        <taxon>Actinomycetes</taxon>
        <taxon>Streptosporangiales</taxon>
        <taxon>Thermomonosporaceae</taxon>
        <taxon>Actinomadura</taxon>
    </lineage>
</organism>
<evidence type="ECO:0000256" key="3">
    <source>
        <dbReference type="ARBA" id="ARBA00023098"/>
    </source>
</evidence>
<dbReference type="Pfam" id="PF03403">
    <property type="entry name" value="PAF-AH_p_II"/>
    <property type="match status" value="1"/>
</dbReference>
<dbReference type="GO" id="GO:0003847">
    <property type="term" value="F:1-alkyl-2-acetylglycerophosphocholine esterase activity"/>
    <property type="evidence" value="ECO:0007669"/>
    <property type="project" value="TreeGrafter"/>
</dbReference>
<dbReference type="InterPro" id="IPR029058">
    <property type="entry name" value="AB_hydrolase_fold"/>
</dbReference>
<dbReference type="PANTHER" id="PTHR10272">
    <property type="entry name" value="PLATELET-ACTIVATING FACTOR ACETYLHYDROLASE"/>
    <property type="match status" value="1"/>
</dbReference>
<proteinExistence type="predicted"/>
<dbReference type="AlphaFoldDB" id="A0A7X0L1J7"/>
<dbReference type="EMBL" id="JACHMQ010000001">
    <property type="protein sequence ID" value="MBB6398269.1"/>
    <property type="molecule type" value="Genomic_DNA"/>
</dbReference>
<evidence type="ECO:0000313" key="4">
    <source>
        <dbReference type="EMBL" id="MBB6398269.1"/>
    </source>
</evidence>
<sequence length="307" mass="33705">MYKQQISRGLHVSLDDVDFPLTHAFQNTPVTRDRGGGHPVVLFSPGYGSMRELGTALVEDLASRGYVVVTMDHTHEAQIVEFPSGRLVLQRTPAEPNDAAIARASRVRRDDTRFVLDELAALNAGKNPDAEHCRLPHGLPGSLDLSRTGMFGHSLGGSTAAETMARDRRILAGADLDGSVGRVVAATGLDRPFLLMANADHGRDNDPSWAKFWSHLRGRRYQLRLLGSGHHTFTDLAPLAQQLIRALPVPPKVVAELTDRVGTIGADRAIAVQRAYLGAFFDLHLRHRDGRLLSRPSPRYPEIEFVP</sequence>
<keyword evidence="1 4" id="KW-0378">Hydrolase</keyword>
<accession>A0A7X0L1J7</accession>
<evidence type="ECO:0000256" key="1">
    <source>
        <dbReference type="ARBA" id="ARBA00022801"/>
    </source>
</evidence>
<keyword evidence="3" id="KW-0443">Lipid metabolism</keyword>
<dbReference type="GO" id="GO:0016042">
    <property type="term" value="P:lipid catabolic process"/>
    <property type="evidence" value="ECO:0007669"/>
    <property type="project" value="UniProtKB-KW"/>
</dbReference>
<evidence type="ECO:0000313" key="5">
    <source>
        <dbReference type="Proteomes" id="UP000546324"/>
    </source>
</evidence>
<keyword evidence="5" id="KW-1185">Reference proteome</keyword>
<dbReference type="SUPFAM" id="SSF53474">
    <property type="entry name" value="alpha/beta-Hydrolases"/>
    <property type="match status" value="1"/>
</dbReference>
<gene>
    <name evidence="4" type="ORF">BKA00_005183</name>
</gene>
<dbReference type="Gene3D" id="3.40.50.1820">
    <property type="entry name" value="alpha/beta hydrolase"/>
    <property type="match status" value="1"/>
</dbReference>
<name>A0A7X0L1J7_9ACTN</name>
<dbReference type="PANTHER" id="PTHR10272:SF14">
    <property type="entry name" value="PAF ACETYLHYDROLASE FAMILY PROTEIN"/>
    <property type="match status" value="1"/>
</dbReference>